<name>A0A8J2XMT0_9GAMM</name>
<proteinExistence type="predicted"/>
<organism evidence="2 3">
    <name type="scientific">Neiella marina</name>
    <dbReference type="NCBI Taxonomy" id="508461"/>
    <lineage>
        <taxon>Bacteria</taxon>
        <taxon>Pseudomonadati</taxon>
        <taxon>Pseudomonadota</taxon>
        <taxon>Gammaproteobacteria</taxon>
        <taxon>Alteromonadales</taxon>
        <taxon>Echinimonadaceae</taxon>
        <taxon>Neiella</taxon>
    </lineage>
</organism>
<sequence length="1306" mass="142250">MGIFDWFVEDVLGIDIPDQTSPYERGQDVTIYSTEAYLPIIKGVVKDAEPVVVAFAGTSGDGTNDKIENDLIHKVFVFGKQVQSIDAVRIDGVDSESEDWQDKKGNRWLHVRKFPNGMSGYYWEYLQKSGFKSDYKFTDCCCVYVVAETGSEVVTSEPNDVRADLTGVPVSSSLDSSATATQRLHNNVDHFYRWLTSDSSGPKWPTSMLNLSSWQQAAADCNIQIETFEGSGEYQSRYTFDKAVDTSLKTHEIIKLFRESVRAHMPFDHSTGKYDLILEQDDNYAAIEITEADIDGGIRTNESADVGQKVNQVIVKFPDADQNGKTAEAIYPEPGSAIDLQWLAEDNQQRKTKTVNLDACNNYYLAMQQAKIEAEHSREGLLSRFTVKPRVYKLKPGQVVKVTVAERGWNQKPFRILGKTLHKDLFSDLSLREHQPYIYDYHNTGEKPAIPDTIIDPKKLAEPTGLTVTGSAYGGKKATWISAYSKFDWQLETAAGSIVDSGSVNTNSLELAKLVSGTSYVLAIRARNNAGKVSNWVESAVFVYVKTITDDNTPNNPLNPSVPAPEVDDPLTQDEYVWKVYYDTIDHGDAPDTQAAYYGGLVDHATGQTFIIPDALPNTEYFIWFGLLKKELSADLATTWVKHTVTSGAGLGTDHFLDDVREAIDRATPDGELDQIIDDTKSRLETDITNTKANLEAELGYSALDALEALLETNEQNFLTAEYVEQINGWQLQIEEQLGQLIIEGGAVTASEFASYQLLVDAHAGKLSSIATWQGEVDGTLTQHSTQILQNAEQIALIAGAVEDGDIYTRLDQVELELDGVNNAITSTAISATYSDFEALEQALASGETALDLVEQGLSLGVAKEQIQSQSNELSAQAEILEQTQSIASGGQAAAQQALRSISDEKEQRAEFEQQIYAELEQSNSFISENQTAIATQEEALAIVEQALSANRDDLDATIISVSQVRTTANGNAEAINSLQLVVGSESTGLQGEVNNLSSVVLDEQTGLVQAFNAMSATVGDEQSGLVADVTTVQAAIYDEDTGLLQAYNNLSATVGDDNSGMVKSVLDLSATQDDQQDEIDSLKGAVTIGVDVNGNFTGIYIEGTKQASTIKFTAGEFSLWDSIKNQDALIWESGKGWRFRGRVAAEDIDGDTVSAMVKSIETTHMSFTTAPGSPTEDDSPLLSVTVNKSFPRTRKLVIQGVNVFISFTATGDAARGTADILIRPSWTPGLSESGGLTQIDNATNGQSYQQKFLMPPIVVDVPANKTGSVDFYLRASGFQASNLAVIASSQDGAYISLVPESTDLS</sequence>
<dbReference type="Proteomes" id="UP000619743">
    <property type="component" value="Unassembled WGS sequence"/>
</dbReference>
<evidence type="ECO:0000256" key="1">
    <source>
        <dbReference type="SAM" id="Coils"/>
    </source>
</evidence>
<dbReference type="RefSeq" id="WP_188708236.1">
    <property type="nucleotide sequence ID" value="NZ_BMDX01000011.1"/>
</dbReference>
<reference evidence="3" key="1">
    <citation type="journal article" date="2019" name="Int. J. Syst. Evol. Microbiol.">
        <title>The Global Catalogue of Microorganisms (GCM) 10K type strain sequencing project: providing services to taxonomists for standard genome sequencing and annotation.</title>
        <authorList>
            <consortium name="The Broad Institute Genomics Platform"/>
            <consortium name="The Broad Institute Genome Sequencing Center for Infectious Disease"/>
            <person name="Wu L."/>
            <person name="Ma J."/>
        </authorList>
    </citation>
    <scope>NUCLEOTIDE SEQUENCE [LARGE SCALE GENOMIC DNA]</scope>
    <source>
        <strain evidence="3">CGMCC 1.10130</strain>
    </source>
</reference>
<dbReference type="EMBL" id="BMDX01000011">
    <property type="protein sequence ID" value="GGA80823.1"/>
    <property type="molecule type" value="Genomic_DNA"/>
</dbReference>
<feature type="coiled-coil region" evidence="1">
    <location>
        <begin position="864"/>
        <end position="923"/>
    </location>
</feature>
<protein>
    <recommendedName>
        <fullName evidence="4">Fibronectin type-III domain-containing protein</fullName>
    </recommendedName>
</protein>
<evidence type="ECO:0000313" key="3">
    <source>
        <dbReference type="Proteomes" id="UP000619743"/>
    </source>
</evidence>
<evidence type="ECO:0008006" key="4">
    <source>
        <dbReference type="Google" id="ProtNLM"/>
    </source>
</evidence>
<keyword evidence="3" id="KW-1185">Reference proteome</keyword>
<keyword evidence="1" id="KW-0175">Coiled coil</keyword>
<accession>A0A8J2XMT0</accession>
<evidence type="ECO:0000313" key="2">
    <source>
        <dbReference type="EMBL" id="GGA80823.1"/>
    </source>
</evidence>
<comment type="caution">
    <text evidence="2">The sequence shown here is derived from an EMBL/GenBank/DDBJ whole genome shotgun (WGS) entry which is preliminary data.</text>
</comment>
<gene>
    <name evidence="2" type="ORF">GCM10011369_23490</name>
</gene>